<sequence>MHRRPRDSRRRDHPEDRQPNVGQVLRQRAPVTFSANQMQEVYSPWGQQVPQTPCTSQQHHDTNADPQSSSSGYFPPDFAPPPQLGNGMPPPVAQGFAHAPPQEPDGRHSLVPPPRQLHLAERWPERQSQVGPIPYTGAYGHNSKSRTQSEAP</sequence>
<feature type="compositionally biased region" description="Pro residues" evidence="1">
    <location>
        <begin position="77"/>
        <end position="92"/>
    </location>
</feature>
<gene>
    <name evidence="2" type="ORF">M501DRAFT_1003789</name>
</gene>
<accession>A0A9P4SAV5</accession>
<feature type="compositionally biased region" description="Polar residues" evidence="1">
    <location>
        <begin position="33"/>
        <end position="57"/>
    </location>
</feature>
<evidence type="ECO:0000256" key="1">
    <source>
        <dbReference type="SAM" id="MobiDB-lite"/>
    </source>
</evidence>
<reference evidence="2" key="1">
    <citation type="journal article" date="2020" name="Stud. Mycol.">
        <title>101 Dothideomycetes genomes: a test case for predicting lifestyles and emergence of pathogens.</title>
        <authorList>
            <person name="Haridas S."/>
            <person name="Albert R."/>
            <person name="Binder M."/>
            <person name="Bloem J."/>
            <person name="Labutti K."/>
            <person name="Salamov A."/>
            <person name="Andreopoulos B."/>
            <person name="Baker S."/>
            <person name="Barry K."/>
            <person name="Bills G."/>
            <person name="Bluhm B."/>
            <person name="Cannon C."/>
            <person name="Castanera R."/>
            <person name="Culley D."/>
            <person name="Daum C."/>
            <person name="Ezra D."/>
            <person name="Gonzalez J."/>
            <person name="Henrissat B."/>
            <person name="Kuo A."/>
            <person name="Liang C."/>
            <person name="Lipzen A."/>
            <person name="Lutzoni F."/>
            <person name="Magnuson J."/>
            <person name="Mondo S."/>
            <person name="Nolan M."/>
            <person name="Ohm R."/>
            <person name="Pangilinan J."/>
            <person name="Park H.-J."/>
            <person name="Ramirez L."/>
            <person name="Alfaro M."/>
            <person name="Sun H."/>
            <person name="Tritt A."/>
            <person name="Yoshinaga Y."/>
            <person name="Zwiers L.-H."/>
            <person name="Turgeon B."/>
            <person name="Goodwin S."/>
            <person name="Spatafora J."/>
            <person name="Crous P."/>
            <person name="Grigoriev I."/>
        </authorList>
    </citation>
    <scope>NUCLEOTIDE SEQUENCE</scope>
    <source>
        <strain evidence="2">CBS 101060</strain>
    </source>
</reference>
<organism evidence="2 3">
    <name type="scientific">Patellaria atrata CBS 101060</name>
    <dbReference type="NCBI Taxonomy" id="1346257"/>
    <lineage>
        <taxon>Eukaryota</taxon>
        <taxon>Fungi</taxon>
        <taxon>Dikarya</taxon>
        <taxon>Ascomycota</taxon>
        <taxon>Pezizomycotina</taxon>
        <taxon>Dothideomycetes</taxon>
        <taxon>Dothideomycetes incertae sedis</taxon>
        <taxon>Patellariales</taxon>
        <taxon>Patellariaceae</taxon>
        <taxon>Patellaria</taxon>
    </lineage>
</organism>
<dbReference type="AlphaFoldDB" id="A0A9P4SAV5"/>
<feature type="region of interest" description="Disordered" evidence="1">
    <location>
        <begin position="1"/>
        <end position="152"/>
    </location>
</feature>
<proteinExistence type="predicted"/>
<name>A0A9P4SAV5_9PEZI</name>
<dbReference type="EMBL" id="MU006095">
    <property type="protein sequence ID" value="KAF2839222.1"/>
    <property type="molecule type" value="Genomic_DNA"/>
</dbReference>
<evidence type="ECO:0000313" key="3">
    <source>
        <dbReference type="Proteomes" id="UP000799429"/>
    </source>
</evidence>
<comment type="caution">
    <text evidence="2">The sequence shown here is derived from an EMBL/GenBank/DDBJ whole genome shotgun (WGS) entry which is preliminary data.</text>
</comment>
<evidence type="ECO:0000313" key="2">
    <source>
        <dbReference type="EMBL" id="KAF2839222.1"/>
    </source>
</evidence>
<keyword evidence="3" id="KW-1185">Reference proteome</keyword>
<feature type="compositionally biased region" description="Basic and acidic residues" evidence="1">
    <location>
        <begin position="9"/>
        <end position="18"/>
    </location>
</feature>
<protein>
    <submittedName>
        <fullName evidence="2">Uncharacterized protein</fullName>
    </submittedName>
</protein>
<dbReference type="Proteomes" id="UP000799429">
    <property type="component" value="Unassembled WGS sequence"/>
</dbReference>